<name>A0ABV6AGN4_9HYPH</name>
<sequence>MLVETNAGTVEGFGENGYAVFLGVPYAAPITPERRFMAPRPVARWSGVRPARALSAVCPQIPTYGPVGKAAASKLEFGTDFLTVNIRTPSVKGSAPVLVWVHGGGYAVGSANEAVLQSGAFAASGIVEVTVNYRLGALGFLHLNDGSPDNRGLLDQIAALEWVRDNIAAFGGDPKRVTFAGRSAGGFAIAAVMAMPAARGLFARAMPQSGASTGVSSMEDAQKLNRRMLDRLQVTEAELRDLPFETLLVAQRDLCNESYEQHDFDRDGSASMLGVPFVPVIDGTSLPLHPEDAAARGETAAVPMMIGCTTGEYVTHATAQPEMDFEGAARLLHERVRPMGATGAGIVARYRQALPDHTPRGIWRAVGGDLVFQNPATRFARLHAAHQPVYKYLYGPVEADELGAPHGAEVGEVWYRSGMDVGRLPARQAVTDKAFAEHVHAIWVSFIRDEAPRTPVGDLVGDWPLYSALRPQVLHMDRGAFRLTADPFGGRTALWEASHG</sequence>
<dbReference type="InterPro" id="IPR050309">
    <property type="entry name" value="Type-B_Carboxylest/Lipase"/>
</dbReference>
<dbReference type="Gene3D" id="3.40.50.1820">
    <property type="entry name" value="alpha/beta hydrolase"/>
    <property type="match status" value="1"/>
</dbReference>
<dbReference type="Proteomes" id="UP001589692">
    <property type="component" value="Unassembled WGS sequence"/>
</dbReference>
<reference evidence="2 3" key="1">
    <citation type="submission" date="2024-09" db="EMBL/GenBank/DDBJ databases">
        <authorList>
            <person name="Sun Q."/>
            <person name="Mori K."/>
        </authorList>
    </citation>
    <scope>NUCLEOTIDE SEQUENCE [LARGE SCALE GENOMIC DNA]</scope>
    <source>
        <strain evidence="2 3">TBRC 4938</strain>
    </source>
</reference>
<gene>
    <name evidence="2" type="ORF">ACFFP0_06560</name>
</gene>
<dbReference type="SUPFAM" id="SSF53474">
    <property type="entry name" value="alpha/beta-Hydrolases"/>
    <property type="match status" value="1"/>
</dbReference>
<dbReference type="RefSeq" id="WP_377257834.1">
    <property type="nucleotide sequence ID" value="NZ_JBHMAA010000008.1"/>
</dbReference>
<dbReference type="InterPro" id="IPR002018">
    <property type="entry name" value="CarbesteraseB"/>
</dbReference>
<dbReference type="Pfam" id="PF00135">
    <property type="entry name" value="COesterase"/>
    <property type="match status" value="1"/>
</dbReference>
<organism evidence="2 3">
    <name type="scientific">Rhizobium puerariae</name>
    <dbReference type="NCBI Taxonomy" id="1585791"/>
    <lineage>
        <taxon>Bacteria</taxon>
        <taxon>Pseudomonadati</taxon>
        <taxon>Pseudomonadota</taxon>
        <taxon>Alphaproteobacteria</taxon>
        <taxon>Hyphomicrobiales</taxon>
        <taxon>Rhizobiaceae</taxon>
        <taxon>Rhizobium/Agrobacterium group</taxon>
        <taxon>Rhizobium</taxon>
    </lineage>
</organism>
<feature type="domain" description="Carboxylesterase type B" evidence="1">
    <location>
        <begin position="3"/>
        <end position="481"/>
    </location>
</feature>
<dbReference type="EMBL" id="JBHMAA010000008">
    <property type="protein sequence ID" value="MFB9948503.1"/>
    <property type="molecule type" value="Genomic_DNA"/>
</dbReference>
<proteinExistence type="predicted"/>
<dbReference type="PANTHER" id="PTHR11559">
    <property type="entry name" value="CARBOXYLESTERASE"/>
    <property type="match status" value="1"/>
</dbReference>
<accession>A0ABV6AGN4</accession>
<keyword evidence="3" id="KW-1185">Reference proteome</keyword>
<evidence type="ECO:0000313" key="3">
    <source>
        <dbReference type="Proteomes" id="UP001589692"/>
    </source>
</evidence>
<protein>
    <submittedName>
        <fullName evidence="2">Carboxylesterase/lipase family protein</fullName>
    </submittedName>
</protein>
<dbReference type="InterPro" id="IPR029058">
    <property type="entry name" value="AB_hydrolase_fold"/>
</dbReference>
<evidence type="ECO:0000259" key="1">
    <source>
        <dbReference type="Pfam" id="PF00135"/>
    </source>
</evidence>
<comment type="caution">
    <text evidence="2">The sequence shown here is derived from an EMBL/GenBank/DDBJ whole genome shotgun (WGS) entry which is preliminary data.</text>
</comment>
<evidence type="ECO:0000313" key="2">
    <source>
        <dbReference type="EMBL" id="MFB9948503.1"/>
    </source>
</evidence>